<dbReference type="InterPro" id="IPR001849">
    <property type="entry name" value="PH_domain"/>
</dbReference>
<organism evidence="4 5">
    <name type="scientific">Penicillium canariense</name>
    <dbReference type="NCBI Taxonomy" id="189055"/>
    <lineage>
        <taxon>Eukaryota</taxon>
        <taxon>Fungi</taxon>
        <taxon>Dikarya</taxon>
        <taxon>Ascomycota</taxon>
        <taxon>Pezizomycotina</taxon>
        <taxon>Eurotiomycetes</taxon>
        <taxon>Eurotiomycetidae</taxon>
        <taxon>Eurotiales</taxon>
        <taxon>Aspergillaceae</taxon>
        <taxon>Penicillium</taxon>
    </lineage>
</organism>
<reference evidence="4" key="2">
    <citation type="journal article" date="2023" name="IMA Fungus">
        <title>Comparative genomic study of the Penicillium genus elucidates a diverse pangenome and 15 lateral gene transfer events.</title>
        <authorList>
            <person name="Petersen C."/>
            <person name="Sorensen T."/>
            <person name="Nielsen M.R."/>
            <person name="Sondergaard T.E."/>
            <person name="Sorensen J.L."/>
            <person name="Fitzpatrick D.A."/>
            <person name="Frisvad J.C."/>
            <person name="Nielsen K.L."/>
        </authorList>
    </citation>
    <scope>NUCLEOTIDE SEQUENCE</scope>
    <source>
        <strain evidence="4">IBT 26290</strain>
    </source>
</reference>
<name>A0A9W9IEQ3_9EURO</name>
<dbReference type="GeneID" id="81422235"/>
<evidence type="ECO:0000256" key="1">
    <source>
        <dbReference type="SAM" id="MobiDB-lite"/>
    </source>
</evidence>
<sequence length="811" mass="89954">MQTSQNDYWPTFRGHLSKGAGPFPSIRGPRVPNPPSEATEILDTDFDSDSQSDALEDSPRRSVRSLGSSSVTTASTPDEIKTPDSAGLSGFHFHIDDNPVAGPDGPHLFRMSDGSMDIKSSVEIDLIFDDAPDSATTPLYSSASKLGPDRRDTPIPRVSNVRTSLQPVPEIDDTALPDEAQVASWTPQDVVNWMQMLRFDDSIVEKFFVNDITGSILLDLQPEDLKELDIQSFGKRHGLMASIRQLRNIMSDQPSDPQPSIPSEPVSREATPNSTAAEVGVRSCNATPIASEENYPSQEREESQSRRQHRRRRPRVIGPNDSVSIVGIEQMMPKIHRCSKGEECRKWQKQQERLSRVSRDLPVESLCSPVVVHGDPGNATTARNLVKTPKSDITPSIVASSDALGPTQSTELPLSEEKLHDVQPRDPQENVRNFLNFQRLSRLQPVNDPATPPRETFPSPNDDNSPGHLAENLRSLPKLRIPSSRSAAMRNSTLSPNLSGQRTITPSIMRSKTPFQQNIAERSAAPSDGLFSPSDYYRQDPHYGQTSPLSEVDVPLTAIPVGPIERVFSQSVPPDMRYGSHGQHGPDPIPRPISTKVENHRRNISINAPQPALARLDEGRVMSPINTPEDLERTPRAAHCRVNPFSPTGEVSNDIIHSGWMKKRKTTRLLRHEWNEHHFALRGTQLGMYMDEQSAHRDSKALEYVDVDDYAVACSSLASSSKLTAAFKKTVLKRKDNASGDTAFAFSLIPSPKNFSGLDRKSIFSSGGKSHHFAVKNREERIEWLREFMLVRALKEHTRSGDKIDVNGTSL</sequence>
<feature type="domain" description="PH" evidence="2">
    <location>
        <begin position="654"/>
        <end position="793"/>
    </location>
</feature>
<dbReference type="SMART" id="SM00233">
    <property type="entry name" value="PH"/>
    <property type="match status" value="1"/>
</dbReference>
<dbReference type="InterPro" id="IPR013761">
    <property type="entry name" value="SAM/pointed_sf"/>
</dbReference>
<dbReference type="CDD" id="cd09535">
    <property type="entry name" value="SAM_BOI-like_fungal"/>
    <property type="match status" value="1"/>
</dbReference>
<reference evidence="4" key="1">
    <citation type="submission" date="2022-11" db="EMBL/GenBank/DDBJ databases">
        <authorList>
            <person name="Petersen C."/>
        </authorList>
    </citation>
    <scope>NUCLEOTIDE SEQUENCE</scope>
    <source>
        <strain evidence="4">IBT 26290</strain>
    </source>
</reference>
<feature type="region of interest" description="Disordered" evidence="1">
    <location>
        <begin position="1"/>
        <end position="87"/>
    </location>
</feature>
<dbReference type="EMBL" id="JAPQKN010000001">
    <property type="protein sequence ID" value="KAJ5175057.1"/>
    <property type="molecule type" value="Genomic_DNA"/>
</dbReference>
<dbReference type="PROSITE" id="PS50003">
    <property type="entry name" value="PH_DOMAIN"/>
    <property type="match status" value="1"/>
</dbReference>
<proteinExistence type="predicted"/>
<feature type="compositionally biased region" description="Acidic residues" evidence="1">
    <location>
        <begin position="40"/>
        <end position="56"/>
    </location>
</feature>
<feature type="region of interest" description="Disordered" evidence="1">
    <location>
        <begin position="522"/>
        <end position="549"/>
    </location>
</feature>
<dbReference type="SMART" id="SM00454">
    <property type="entry name" value="SAM"/>
    <property type="match status" value="1"/>
</dbReference>
<comment type="caution">
    <text evidence="4">The sequence shown here is derived from an EMBL/GenBank/DDBJ whole genome shotgun (WGS) entry which is preliminary data.</text>
</comment>
<gene>
    <name evidence="4" type="ORF">N7482_000934</name>
</gene>
<evidence type="ECO:0008006" key="6">
    <source>
        <dbReference type="Google" id="ProtNLM"/>
    </source>
</evidence>
<feature type="compositionally biased region" description="Polar residues" evidence="1">
    <location>
        <begin position="483"/>
        <end position="508"/>
    </location>
</feature>
<dbReference type="SUPFAM" id="SSF47769">
    <property type="entry name" value="SAM/Pointed domain"/>
    <property type="match status" value="1"/>
</dbReference>
<dbReference type="Pfam" id="PF00169">
    <property type="entry name" value="PH"/>
    <property type="match status" value="1"/>
</dbReference>
<dbReference type="Pfam" id="PF07647">
    <property type="entry name" value="SAM_2"/>
    <property type="match status" value="1"/>
</dbReference>
<evidence type="ECO:0000259" key="2">
    <source>
        <dbReference type="PROSITE" id="PS50003"/>
    </source>
</evidence>
<keyword evidence="5" id="KW-1185">Reference proteome</keyword>
<accession>A0A9W9IEQ3</accession>
<dbReference type="RefSeq" id="XP_056546665.1">
    <property type="nucleotide sequence ID" value="XM_056683059.1"/>
</dbReference>
<feature type="region of interest" description="Disordered" evidence="1">
    <location>
        <begin position="438"/>
        <end position="508"/>
    </location>
</feature>
<feature type="domain" description="SAM" evidence="3">
    <location>
        <begin position="185"/>
        <end position="249"/>
    </location>
</feature>
<dbReference type="AlphaFoldDB" id="A0A9W9IEQ3"/>
<dbReference type="Gene3D" id="1.10.150.50">
    <property type="entry name" value="Transcription Factor, Ets-1"/>
    <property type="match status" value="1"/>
</dbReference>
<feature type="compositionally biased region" description="Basic residues" evidence="1">
    <location>
        <begin position="306"/>
        <end position="315"/>
    </location>
</feature>
<feature type="region of interest" description="Disordered" evidence="1">
    <location>
        <begin position="250"/>
        <end position="321"/>
    </location>
</feature>
<evidence type="ECO:0000313" key="5">
    <source>
        <dbReference type="Proteomes" id="UP001149163"/>
    </source>
</evidence>
<dbReference type="InterPro" id="IPR001660">
    <property type="entry name" value="SAM"/>
</dbReference>
<dbReference type="Proteomes" id="UP001149163">
    <property type="component" value="Unassembled WGS sequence"/>
</dbReference>
<evidence type="ECO:0000259" key="3">
    <source>
        <dbReference type="PROSITE" id="PS50105"/>
    </source>
</evidence>
<protein>
    <recommendedName>
        <fullName evidence="6">SAM and PH domain protein</fullName>
    </recommendedName>
</protein>
<dbReference type="PROSITE" id="PS50105">
    <property type="entry name" value="SAM_DOMAIN"/>
    <property type="match status" value="1"/>
</dbReference>
<dbReference type="SUPFAM" id="SSF50729">
    <property type="entry name" value="PH domain-like"/>
    <property type="match status" value="1"/>
</dbReference>
<evidence type="ECO:0000313" key="4">
    <source>
        <dbReference type="EMBL" id="KAJ5175057.1"/>
    </source>
</evidence>
<dbReference type="Gene3D" id="2.30.29.30">
    <property type="entry name" value="Pleckstrin-homology domain (PH domain)/Phosphotyrosine-binding domain (PTB)"/>
    <property type="match status" value="1"/>
</dbReference>
<dbReference type="InterPro" id="IPR011993">
    <property type="entry name" value="PH-like_dom_sf"/>
</dbReference>
<dbReference type="OrthoDB" id="422827at2759"/>